<evidence type="ECO:0000313" key="1">
    <source>
        <dbReference type="EMBL" id="CAA9481810.1"/>
    </source>
</evidence>
<proteinExistence type="predicted"/>
<reference evidence="1" key="1">
    <citation type="submission" date="2020-02" db="EMBL/GenBank/DDBJ databases">
        <authorList>
            <person name="Meier V. D."/>
        </authorList>
    </citation>
    <scope>NUCLEOTIDE SEQUENCE</scope>
    <source>
        <strain evidence="1">AVDCRST_MAG30</strain>
    </source>
</reference>
<dbReference type="InterPro" id="IPR029068">
    <property type="entry name" value="Glyas_Bleomycin-R_OHBP_Dase"/>
</dbReference>
<dbReference type="AlphaFoldDB" id="A0A6J4RTK6"/>
<evidence type="ECO:0008006" key="2">
    <source>
        <dbReference type="Google" id="ProtNLM"/>
    </source>
</evidence>
<gene>
    <name evidence="1" type="ORF">AVDCRST_MAG30-829</name>
</gene>
<feature type="non-terminal residue" evidence="1">
    <location>
        <position position="67"/>
    </location>
</feature>
<dbReference type="SUPFAM" id="SSF54593">
    <property type="entry name" value="Glyoxalase/Bleomycin resistance protein/Dihydroxybiphenyl dioxygenase"/>
    <property type="match status" value="1"/>
</dbReference>
<name>A0A6J4RTK6_9ACTN</name>
<accession>A0A6J4RTK6</accession>
<protein>
    <recommendedName>
        <fullName evidence="2">Glyoxalase</fullName>
    </recommendedName>
</protein>
<sequence length="67" mass="7328">MPQTVFPCLTFKDAKASFDWLERALGAERLAVYEDDEGRVQHAEIRIGSSTIMCGDERAGSKATPPG</sequence>
<dbReference type="EMBL" id="CADCVS010000139">
    <property type="protein sequence ID" value="CAA9481810.1"/>
    <property type="molecule type" value="Genomic_DNA"/>
</dbReference>
<organism evidence="1">
    <name type="scientific">uncultured Solirubrobacteraceae bacterium</name>
    <dbReference type="NCBI Taxonomy" id="1162706"/>
    <lineage>
        <taxon>Bacteria</taxon>
        <taxon>Bacillati</taxon>
        <taxon>Actinomycetota</taxon>
        <taxon>Thermoleophilia</taxon>
        <taxon>Solirubrobacterales</taxon>
        <taxon>Solirubrobacteraceae</taxon>
        <taxon>environmental samples</taxon>
    </lineage>
</organism>
<dbReference type="Gene3D" id="3.30.720.120">
    <property type="match status" value="1"/>
</dbReference>